<feature type="domain" description="BON" evidence="2">
    <location>
        <begin position="149"/>
        <end position="216"/>
    </location>
</feature>
<dbReference type="Gene3D" id="3.30.1340.30">
    <property type="match status" value="3"/>
</dbReference>
<reference evidence="3" key="1">
    <citation type="submission" date="2016-01" db="EMBL/GenBank/DDBJ databases">
        <authorList>
            <person name="Peeters C."/>
        </authorList>
    </citation>
    <scope>NUCLEOTIDE SEQUENCE [LARGE SCALE GENOMIC DNA]</scope>
    <source>
        <strain evidence="3">LMG 22940</strain>
    </source>
</reference>
<proteinExistence type="predicted"/>
<organism evidence="3 4">
    <name type="scientific">Caballeronia choica</name>
    <dbReference type="NCBI Taxonomy" id="326476"/>
    <lineage>
        <taxon>Bacteria</taxon>
        <taxon>Pseudomonadati</taxon>
        <taxon>Pseudomonadota</taxon>
        <taxon>Betaproteobacteria</taxon>
        <taxon>Burkholderiales</taxon>
        <taxon>Burkholderiaceae</taxon>
        <taxon>Caballeronia</taxon>
    </lineage>
</organism>
<dbReference type="InterPro" id="IPR007055">
    <property type="entry name" value="BON_dom"/>
</dbReference>
<feature type="domain" description="BON" evidence="2">
    <location>
        <begin position="78"/>
        <end position="146"/>
    </location>
</feature>
<evidence type="ECO:0000259" key="2">
    <source>
        <dbReference type="PROSITE" id="PS50914"/>
    </source>
</evidence>
<evidence type="ECO:0000313" key="3">
    <source>
        <dbReference type="EMBL" id="SAL83823.1"/>
    </source>
</evidence>
<dbReference type="InterPro" id="IPR051686">
    <property type="entry name" value="Lipoprotein_DolP"/>
</dbReference>
<protein>
    <submittedName>
        <fullName evidence="3">BON domain protein</fullName>
    </submittedName>
</protein>
<dbReference type="PROSITE" id="PS50914">
    <property type="entry name" value="BON"/>
    <property type="match status" value="3"/>
</dbReference>
<dbReference type="RefSeq" id="WP_087648931.1">
    <property type="nucleotide sequence ID" value="NZ_FCON02000146.1"/>
</dbReference>
<name>A0A158KSX7_9BURK</name>
<keyword evidence="1" id="KW-0732">Signal</keyword>
<dbReference type="PANTHER" id="PTHR34606:SF4">
    <property type="entry name" value="OUTER MEMBRANE LIPOPROTEIN DOLP"/>
    <property type="match status" value="1"/>
</dbReference>
<dbReference type="Pfam" id="PF04972">
    <property type="entry name" value="BON"/>
    <property type="match status" value="3"/>
</dbReference>
<dbReference type="PANTHER" id="PTHR34606">
    <property type="entry name" value="BON DOMAIN-CONTAINING PROTEIN"/>
    <property type="match status" value="1"/>
</dbReference>
<evidence type="ECO:0000313" key="4">
    <source>
        <dbReference type="Proteomes" id="UP000054770"/>
    </source>
</evidence>
<dbReference type="OrthoDB" id="870892at2"/>
<dbReference type="Proteomes" id="UP000054770">
    <property type="component" value="Unassembled WGS sequence"/>
</dbReference>
<comment type="caution">
    <text evidence="3">The sequence shown here is derived from an EMBL/GenBank/DDBJ whole genome shotgun (WGS) entry which is preliminary data.</text>
</comment>
<dbReference type="EMBL" id="FCON02000146">
    <property type="protein sequence ID" value="SAL83823.1"/>
    <property type="molecule type" value="Genomic_DNA"/>
</dbReference>
<feature type="domain" description="BON" evidence="2">
    <location>
        <begin position="3"/>
        <end position="73"/>
    </location>
</feature>
<dbReference type="InterPro" id="IPR014004">
    <property type="entry name" value="Transpt-assoc_nodulatn_dom_bac"/>
</dbReference>
<sequence>MKSDSQLRQEVEEELMENPAVDANGIGVAVSGGIVTLSGHVADYAQKIAAEKSALRIADVVAVVIGIDVKLREPDRRTDEDVALGVRAVLDWITGLQEHAIKIKVEKGWVTLSGEVQDGYRSHIAEKNIVHMRGVTGVTNNIRIRGSASPVDIEYNIRRAIQRHTNRELKHLGIEVDVGKVTLSGRLSSLAERSVVWGAARSTPGVKALVDRLVIS</sequence>
<evidence type="ECO:0000256" key="1">
    <source>
        <dbReference type="ARBA" id="ARBA00022729"/>
    </source>
</evidence>
<dbReference type="AlphaFoldDB" id="A0A158KSX7"/>
<accession>A0A158KSX7</accession>
<dbReference type="SMART" id="SM00749">
    <property type="entry name" value="BON"/>
    <property type="match status" value="2"/>
</dbReference>
<keyword evidence="4" id="KW-1185">Reference proteome</keyword>
<gene>
    <name evidence="3" type="ORF">AWB68_07057</name>
</gene>